<dbReference type="AlphaFoldDB" id="A0A1Q5PQY8"/>
<evidence type="ECO:0000313" key="1">
    <source>
        <dbReference type="EMBL" id="OKL50058.1"/>
    </source>
</evidence>
<organism evidence="1 2">
    <name type="scientific">Boudabousia marimammalium</name>
    <dbReference type="NCBI Taxonomy" id="156892"/>
    <lineage>
        <taxon>Bacteria</taxon>
        <taxon>Bacillati</taxon>
        <taxon>Actinomycetota</taxon>
        <taxon>Actinomycetes</taxon>
        <taxon>Actinomycetales</taxon>
        <taxon>Actinomycetaceae</taxon>
        <taxon>Boudabousia</taxon>
    </lineage>
</organism>
<dbReference type="RefSeq" id="WP_075361384.1">
    <property type="nucleotide sequence ID" value="NZ_MPDM01000003.1"/>
</dbReference>
<protein>
    <recommendedName>
        <fullName evidence="3">Protein kinase domain-containing protein</fullName>
    </recommendedName>
</protein>
<evidence type="ECO:0008006" key="3">
    <source>
        <dbReference type="Google" id="ProtNLM"/>
    </source>
</evidence>
<dbReference type="InterPro" id="IPR011009">
    <property type="entry name" value="Kinase-like_dom_sf"/>
</dbReference>
<sequence>MLSENGQIYERLKILDECDSAGFRAFVRFLHLHPQKALPLIVAFFREQQQTVLITDSHEGISLRAYLSATEVRPDELDSLWNQLNETLKLLHRNDFSLGTLNIDDVLVDKHGEIRLSLYSLSQSPGGEQLARGGDIARDIADLGRLEQIIRDTLQGEPVEAPETTDFSAAATSIRASTTAAKTPMRKAPWLAAAALGLGGLLSGAVWLADTYFTPSPNHDIAADMSSTTESHSTVELDWGVPESTIEHYENALDIINTPVSIDAVTDETASRVIGALALLRDDAINQLKQAEYQALTVVGSSAAKVENGLFQALIKDGNRVQGYRTTYEDVQIAARGADWIEVTAMISQSEHLRCAQECVEIARLPARQVRLRLVPSPWRLSEIASE</sequence>
<dbReference type="OrthoDB" id="3778994at2"/>
<reference evidence="2" key="1">
    <citation type="submission" date="2016-11" db="EMBL/GenBank/DDBJ databases">
        <title>Actinomyces gypaetusis sp. nov. isolated from Gypaetus barbatus in Qinghai Tibet Plateau China.</title>
        <authorList>
            <person name="Meng X."/>
        </authorList>
    </citation>
    <scope>NUCLEOTIDE SEQUENCE [LARGE SCALE GENOMIC DNA]</scope>
    <source>
        <strain evidence="2">DSM 15383</strain>
    </source>
</reference>
<dbReference type="Proteomes" id="UP000186465">
    <property type="component" value="Unassembled WGS sequence"/>
</dbReference>
<name>A0A1Q5PQY8_9ACTO</name>
<dbReference type="EMBL" id="MPDM01000003">
    <property type="protein sequence ID" value="OKL50058.1"/>
    <property type="molecule type" value="Genomic_DNA"/>
</dbReference>
<proteinExistence type="predicted"/>
<keyword evidence="2" id="KW-1185">Reference proteome</keyword>
<dbReference type="SUPFAM" id="SSF56112">
    <property type="entry name" value="Protein kinase-like (PK-like)"/>
    <property type="match status" value="1"/>
</dbReference>
<comment type="caution">
    <text evidence="1">The sequence shown here is derived from an EMBL/GenBank/DDBJ whole genome shotgun (WGS) entry which is preliminary data.</text>
</comment>
<accession>A0A1Q5PQY8</accession>
<gene>
    <name evidence="1" type="ORF">BM477_04010</name>
</gene>
<evidence type="ECO:0000313" key="2">
    <source>
        <dbReference type="Proteomes" id="UP000186465"/>
    </source>
</evidence>